<dbReference type="OrthoDB" id="425925at2759"/>
<accession>A0A2G9USX8</accession>
<dbReference type="AlphaFoldDB" id="A0A2G9USX8"/>
<evidence type="ECO:0000256" key="1">
    <source>
        <dbReference type="SAM" id="Coils"/>
    </source>
</evidence>
<evidence type="ECO:0000313" key="4">
    <source>
        <dbReference type="Proteomes" id="UP000230423"/>
    </source>
</evidence>
<feature type="coiled-coil region" evidence="1">
    <location>
        <begin position="414"/>
        <end position="441"/>
    </location>
</feature>
<reference evidence="3 4" key="1">
    <citation type="submission" date="2015-09" db="EMBL/GenBank/DDBJ databases">
        <title>Draft genome of the parasitic nematode Teladorsagia circumcincta isolate WARC Sus (inbred).</title>
        <authorList>
            <person name="Mitreva M."/>
        </authorList>
    </citation>
    <scope>NUCLEOTIDE SEQUENCE [LARGE SCALE GENOMIC DNA]</scope>
    <source>
        <strain evidence="3 4">S</strain>
    </source>
</reference>
<dbReference type="Proteomes" id="UP000230423">
    <property type="component" value="Unassembled WGS sequence"/>
</dbReference>
<keyword evidence="1" id="KW-0175">Coiled coil</keyword>
<feature type="region of interest" description="Disordered" evidence="2">
    <location>
        <begin position="487"/>
        <end position="507"/>
    </location>
</feature>
<protein>
    <submittedName>
        <fullName evidence="3">Uncharacterized protein</fullName>
    </submittedName>
</protein>
<gene>
    <name evidence="3" type="ORF">TELCIR_04777</name>
</gene>
<feature type="coiled-coil region" evidence="1">
    <location>
        <begin position="281"/>
        <end position="390"/>
    </location>
</feature>
<evidence type="ECO:0000256" key="2">
    <source>
        <dbReference type="SAM" id="MobiDB-lite"/>
    </source>
</evidence>
<proteinExistence type="predicted"/>
<feature type="coiled-coil region" evidence="1">
    <location>
        <begin position="168"/>
        <end position="202"/>
    </location>
</feature>
<name>A0A2G9USX8_TELCI</name>
<dbReference type="Gene3D" id="1.20.5.4090">
    <property type="match status" value="1"/>
</dbReference>
<keyword evidence="4" id="KW-1185">Reference proteome</keyword>
<sequence length="507" mass="58728">MLADSKPTWKKVRVTGNATINGTVSSLFMSWFRNLQGQLSELANEVLSEATDEVADPETELQVPVANKKRNEAERLLVIEQSKVSKLEEKVLEQEQILSAHQNEMDMINERHRTMILTRDEEIKKLKSELERSQLSEWQSTDVDTGTLEQTILDLQREVSHWKSLVEMERKEISKDELEQRLEEERRRKEEEIASLMELHTRSMSEMREMYEERITALEGVASSSTSNTDVLDAVLLEKEELLDTKRKLEEMVRQRPSTASASAGCDDRMVVLDLVERSELTDLEDKLRDATAELVQLRATSSDLEAKVQESENLKIQHEELAQAYNDLNEEFEKYKEMTATTAQENNNQDLTRRIDLLKASLIEYEERYEMCKRENQETVAQLERLSGEFERLKSGFADVREQNKEADVSGEVDRLRTALEQAKTDRDRLRADVDRFRSTVEGIDTELDMLRSSNRNLCQENEKMAAVIDRLLSEESKLLAEVNAQMKKQEETDQKKTQLLEEKIS</sequence>
<feature type="coiled-coil region" evidence="1">
    <location>
        <begin position="70"/>
        <end position="104"/>
    </location>
</feature>
<evidence type="ECO:0000313" key="3">
    <source>
        <dbReference type="EMBL" id="PIO73263.1"/>
    </source>
</evidence>
<organism evidence="3 4">
    <name type="scientific">Teladorsagia circumcincta</name>
    <name type="common">Brown stomach worm</name>
    <name type="synonym">Ostertagia circumcincta</name>
    <dbReference type="NCBI Taxonomy" id="45464"/>
    <lineage>
        <taxon>Eukaryota</taxon>
        <taxon>Metazoa</taxon>
        <taxon>Ecdysozoa</taxon>
        <taxon>Nematoda</taxon>
        <taxon>Chromadorea</taxon>
        <taxon>Rhabditida</taxon>
        <taxon>Rhabditina</taxon>
        <taxon>Rhabditomorpha</taxon>
        <taxon>Strongyloidea</taxon>
        <taxon>Trichostrongylidae</taxon>
        <taxon>Teladorsagia</taxon>
    </lineage>
</organism>
<dbReference type="EMBL" id="KZ345489">
    <property type="protein sequence ID" value="PIO73263.1"/>
    <property type="molecule type" value="Genomic_DNA"/>
</dbReference>
<feature type="compositionally biased region" description="Basic and acidic residues" evidence="2">
    <location>
        <begin position="489"/>
        <end position="507"/>
    </location>
</feature>